<proteinExistence type="inferred from homology"/>
<dbReference type="PANTHER" id="PTHR43806">
    <property type="entry name" value="PEPTIDASE S8"/>
    <property type="match status" value="1"/>
</dbReference>
<evidence type="ECO:0000313" key="8">
    <source>
        <dbReference type="Proteomes" id="UP000034407"/>
    </source>
</evidence>
<keyword evidence="4" id="KW-0720">Serine protease</keyword>
<evidence type="ECO:0000256" key="5">
    <source>
        <dbReference type="PROSITE-ProRule" id="PRU01240"/>
    </source>
</evidence>
<dbReference type="PROSITE" id="PS51892">
    <property type="entry name" value="SUBTILASE"/>
    <property type="match status" value="1"/>
</dbReference>
<gene>
    <name evidence="7" type="ORF">VN21_07365</name>
</gene>
<dbReference type="PATRIC" id="fig|1629550.3.peg.921"/>
<dbReference type="InterPro" id="IPR036852">
    <property type="entry name" value="Peptidase_S8/S53_dom_sf"/>
</dbReference>
<dbReference type="PROSITE" id="PS00136">
    <property type="entry name" value="SUBTILASE_ASP"/>
    <property type="match status" value="1"/>
</dbReference>
<dbReference type="OrthoDB" id="1757800at2"/>
<dbReference type="InterPro" id="IPR023827">
    <property type="entry name" value="Peptidase_S8_Asp-AS"/>
</dbReference>
<dbReference type="Proteomes" id="UP000034407">
    <property type="component" value="Unassembled WGS sequence"/>
</dbReference>
<dbReference type="Pfam" id="PF00082">
    <property type="entry name" value="Peptidase_S8"/>
    <property type="match status" value="1"/>
</dbReference>
<dbReference type="InterPro" id="IPR015500">
    <property type="entry name" value="Peptidase_S8_subtilisin-rel"/>
</dbReference>
<protein>
    <submittedName>
        <fullName evidence="7">Peptidase S8</fullName>
    </submittedName>
</protein>
<dbReference type="SUPFAM" id="SSF52743">
    <property type="entry name" value="Subtilisin-like"/>
    <property type="match status" value="1"/>
</dbReference>
<keyword evidence="8" id="KW-1185">Reference proteome</keyword>
<accession>A0A0M3DGD3</accession>
<dbReference type="Gene3D" id="3.40.50.200">
    <property type="entry name" value="Peptidase S8/S53 domain"/>
    <property type="match status" value="1"/>
</dbReference>
<evidence type="ECO:0000256" key="3">
    <source>
        <dbReference type="ARBA" id="ARBA00022801"/>
    </source>
</evidence>
<name>A0A0M3DGD3_9FIRM</name>
<feature type="domain" description="Peptidase S8/S53" evidence="6">
    <location>
        <begin position="100"/>
        <end position="284"/>
    </location>
</feature>
<keyword evidence="2" id="KW-0645">Protease</keyword>
<sequence>MMKSYIIIYNGEIYELKDELEKYNINQYAILNEKLVTIYVEESFDERILNKLEFAYDWMLSIPVSSLIEIGDNNYNKGSRVREVADIDYIERNPYICTFGDGNVIAIIDSGIDYLHPDFINEDGSSKIIAIWDQESDKGNSPENLNFGSEFSREEINEYIKINSYELTKDIQGTGTIAAGIACGNGRLNSLYKGIAPKSELLIVKLRAIKDVYKKGTIGYELSDFLAGISYVVSFIKKYNKNFILNLTLAERSESIILTNFLDTFSELKRAGNIVVSGMGNEGNTDIHCSGKFISMDEIEDVIIQIGNQENLDISISCIGPDKISATLISPSGEYSYPIQYSPDGNMYNGTFNIENTKYSFRYIYPWIKSGTGEILIKLENVKPGMWTLRLQPEFIITGEYDVYLPNKNLIDKDTRFVNSNYFSTTNIFAATENSISIGGFNNEIDSMWLGSSIGTLNQVPLKPDIVAPCINIVGPYKDRSYVKASGTGVSSSIVTGVVSILVDFLVSQSNLNQRLIFNDIIKTYLMIGADRFIYKYPNIRMGYGVLNLRNTIQQISQNLR</sequence>
<comment type="similarity">
    <text evidence="1 5">Belongs to the peptidase S8 family.</text>
</comment>
<dbReference type="CDD" id="cd07478">
    <property type="entry name" value="Peptidases_S8_CspA-like"/>
    <property type="match status" value="1"/>
</dbReference>
<dbReference type="InterPro" id="IPR000209">
    <property type="entry name" value="Peptidase_S8/S53_dom"/>
</dbReference>
<evidence type="ECO:0000256" key="4">
    <source>
        <dbReference type="ARBA" id="ARBA00022825"/>
    </source>
</evidence>
<dbReference type="GO" id="GO:0004252">
    <property type="term" value="F:serine-type endopeptidase activity"/>
    <property type="evidence" value="ECO:0007669"/>
    <property type="project" value="InterPro"/>
</dbReference>
<evidence type="ECO:0000256" key="1">
    <source>
        <dbReference type="ARBA" id="ARBA00011073"/>
    </source>
</evidence>
<dbReference type="PANTHER" id="PTHR43806:SF11">
    <property type="entry name" value="CEREVISIN-RELATED"/>
    <property type="match status" value="1"/>
</dbReference>
<organism evidence="7 8">
    <name type="scientific">Paraclostridium benzoelyticum</name>
    <dbReference type="NCBI Taxonomy" id="1629550"/>
    <lineage>
        <taxon>Bacteria</taxon>
        <taxon>Bacillati</taxon>
        <taxon>Bacillota</taxon>
        <taxon>Clostridia</taxon>
        <taxon>Peptostreptococcales</taxon>
        <taxon>Peptostreptococcaceae</taxon>
        <taxon>Paraclostridium</taxon>
    </lineage>
</organism>
<dbReference type="AlphaFoldDB" id="A0A0M3DGD3"/>
<evidence type="ECO:0000259" key="6">
    <source>
        <dbReference type="Pfam" id="PF00082"/>
    </source>
</evidence>
<dbReference type="Gene3D" id="2.60.120.1290">
    <property type="match status" value="1"/>
</dbReference>
<comment type="caution">
    <text evidence="5">Lacks conserved residue(s) required for the propagation of feature annotation.</text>
</comment>
<comment type="caution">
    <text evidence="7">The sequence shown here is derived from an EMBL/GenBank/DDBJ whole genome shotgun (WGS) entry which is preliminary data.</text>
</comment>
<dbReference type="NCBIfam" id="NF040808">
    <property type="entry name" value="CspC_non_triad"/>
    <property type="match status" value="1"/>
</dbReference>
<dbReference type="InterPro" id="IPR050131">
    <property type="entry name" value="Peptidase_S8_subtilisin-like"/>
</dbReference>
<evidence type="ECO:0000256" key="2">
    <source>
        <dbReference type="ARBA" id="ARBA00022670"/>
    </source>
</evidence>
<dbReference type="EMBL" id="LBBT01000157">
    <property type="protein sequence ID" value="KKY01690.1"/>
    <property type="molecule type" value="Genomic_DNA"/>
</dbReference>
<evidence type="ECO:0000313" key="7">
    <source>
        <dbReference type="EMBL" id="KKY01690.1"/>
    </source>
</evidence>
<dbReference type="GO" id="GO:0006508">
    <property type="term" value="P:proteolysis"/>
    <property type="evidence" value="ECO:0007669"/>
    <property type="project" value="UniProtKB-KW"/>
</dbReference>
<dbReference type="PRINTS" id="PR00723">
    <property type="entry name" value="SUBTILISIN"/>
</dbReference>
<keyword evidence="3" id="KW-0378">Hydrolase</keyword>
<dbReference type="InterPro" id="IPR034045">
    <property type="entry name" value="Pep_S8_CspA-like"/>
</dbReference>
<reference evidence="7 8" key="1">
    <citation type="submission" date="2015-04" db="EMBL/GenBank/DDBJ databases">
        <title>Microcin producing Clostridium sp. JC272T.</title>
        <authorList>
            <person name="Jyothsna T."/>
            <person name="Sasikala C."/>
            <person name="Ramana C."/>
        </authorList>
    </citation>
    <scope>NUCLEOTIDE SEQUENCE [LARGE SCALE GENOMIC DNA]</scope>
    <source>
        <strain evidence="7 8">JC272</strain>
    </source>
</reference>